<dbReference type="InterPro" id="IPR013249">
    <property type="entry name" value="RNA_pol_sigma70_r4_t2"/>
</dbReference>
<keyword evidence="5" id="KW-1185">Reference proteome</keyword>
<dbReference type="GO" id="GO:0000428">
    <property type="term" value="C:DNA-directed RNA polymerase complex"/>
    <property type="evidence" value="ECO:0007669"/>
    <property type="project" value="UniProtKB-KW"/>
</dbReference>
<dbReference type="GO" id="GO:0003677">
    <property type="term" value="F:DNA binding"/>
    <property type="evidence" value="ECO:0007669"/>
    <property type="project" value="InterPro"/>
</dbReference>
<dbReference type="RefSeq" id="WP_220197091.1">
    <property type="nucleotide sequence ID" value="NZ_BNJF01000003.1"/>
</dbReference>
<dbReference type="Proteomes" id="UP000612362">
    <property type="component" value="Unassembled WGS sequence"/>
</dbReference>
<organism evidence="4 5">
    <name type="scientific">Ktedonospora formicarum</name>
    <dbReference type="NCBI Taxonomy" id="2778364"/>
    <lineage>
        <taxon>Bacteria</taxon>
        <taxon>Bacillati</taxon>
        <taxon>Chloroflexota</taxon>
        <taxon>Ktedonobacteria</taxon>
        <taxon>Ktedonobacterales</taxon>
        <taxon>Ktedonobacteraceae</taxon>
        <taxon>Ktedonospora</taxon>
    </lineage>
</organism>
<dbReference type="AlphaFoldDB" id="A0A8J3MVE5"/>
<evidence type="ECO:0000256" key="1">
    <source>
        <dbReference type="ARBA" id="ARBA00011344"/>
    </source>
</evidence>
<evidence type="ECO:0000313" key="4">
    <source>
        <dbReference type="EMBL" id="GHO47861.1"/>
    </source>
</evidence>
<dbReference type="InterPro" id="IPR007627">
    <property type="entry name" value="RNA_pol_sigma70_r2"/>
</dbReference>
<proteinExistence type="predicted"/>
<dbReference type="Pfam" id="PF04542">
    <property type="entry name" value="Sigma70_r2"/>
    <property type="match status" value="1"/>
</dbReference>
<accession>A0A8J3MVE5</accession>
<reference evidence="4" key="1">
    <citation type="submission" date="2020-10" db="EMBL/GenBank/DDBJ databases">
        <title>Taxonomic study of unclassified bacteria belonging to the class Ktedonobacteria.</title>
        <authorList>
            <person name="Yabe S."/>
            <person name="Wang C.M."/>
            <person name="Zheng Y."/>
            <person name="Sakai Y."/>
            <person name="Cavaletti L."/>
            <person name="Monciardini P."/>
            <person name="Donadio S."/>
        </authorList>
    </citation>
    <scope>NUCLEOTIDE SEQUENCE</scope>
    <source>
        <strain evidence="4">SOSP1-1</strain>
    </source>
</reference>
<comment type="caution">
    <text evidence="4">The sequence shown here is derived from an EMBL/GenBank/DDBJ whole genome shotgun (WGS) entry which is preliminary data.</text>
</comment>
<dbReference type="Gene3D" id="1.10.10.10">
    <property type="entry name" value="Winged helix-like DNA-binding domain superfamily/Winged helix DNA-binding domain"/>
    <property type="match status" value="1"/>
</dbReference>
<dbReference type="Gene3D" id="1.10.1740.10">
    <property type="match status" value="1"/>
</dbReference>
<dbReference type="InterPro" id="IPR014284">
    <property type="entry name" value="RNA_pol_sigma-70_dom"/>
</dbReference>
<dbReference type="PANTHER" id="PTHR30173">
    <property type="entry name" value="SIGMA 19 FACTOR"/>
    <property type="match status" value="1"/>
</dbReference>
<dbReference type="SUPFAM" id="SSF88659">
    <property type="entry name" value="Sigma3 and sigma4 domains of RNA polymerase sigma factors"/>
    <property type="match status" value="1"/>
</dbReference>
<evidence type="ECO:0000259" key="3">
    <source>
        <dbReference type="Pfam" id="PF08281"/>
    </source>
</evidence>
<evidence type="ECO:0000259" key="2">
    <source>
        <dbReference type="Pfam" id="PF04542"/>
    </source>
</evidence>
<protein>
    <submittedName>
        <fullName evidence="4">DNA-directed RNA polymerase sigma-70 factor</fullName>
    </submittedName>
</protein>
<dbReference type="InterPro" id="IPR013325">
    <property type="entry name" value="RNA_pol_sigma_r2"/>
</dbReference>
<dbReference type="Pfam" id="PF08281">
    <property type="entry name" value="Sigma70_r4_2"/>
    <property type="match status" value="1"/>
</dbReference>
<dbReference type="InterPro" id="IPR032710">
    <property type="entry name" value="NTF2-like_dom_sf"/>
</dbReference>
<keyword evidence="4" id="KW-0804">Transcription</keyword>
<dbReference type="SUPFAM" id="SSF54427">
    <property type="entry name" value="NTF2-like"/>
    <property type="match status" value="1"/>
</dbReference>
<feature type="domain" description="RNA polymerase sigma-70 region 2" evidence="2">
    <location>
        <begin position="5"/>
        <end position="68"/>
    </location>
</feature>
<dbReference type="InterPro" id="IPR013324">
    <property type="entry name" value="RNA_pol_sigma_r3/r4-like"/>
</dbReference>
<comment type="subunit">
    <text evidence="1">Interacts transiently with the RNA polymerase catalytic core formed by RpoA, RpoB, RpoC and RpoZ (2 alpha, 1 beta, 1 beta' and 1 omega subunit) to form the RNA polymerase holoenzyme that can initiate transcription.</text>
</comment>
<dbReference type="PANTHER" id="PTHR30173:SF36">
    <property type="entry name" value="ECF RNA POLYMERASE SIGMA FACTOR SIGJ"/>
    <property type="match status" value="1"/>
</dbReference>
<dbReference type="EMBL" id="BNJF01000003">
    <property type="protein sequence ID" value="GHO47861.1"/>
    <property type="molecule type" value="Genomic_DNA"/>
</dbReference>
<dbReference type="InterPro" id="IPR036388">
    <property type="entry name" value="WH-like_DNA-bd_sf"/>
</dbReference>
<keyword evidence="4" id="KW-0240">DNA-directed RNA polymerase</keyword>
<dbReference type="NCBIfam" id="NF007214">
    <property type="entry name" value="PRK09636.1"/>
    <property type="match status" value="1"/>
</dbReference>
<dbReference type="InterPro" id="IPR052704">
    <property type="entry name" value="ECF_Sigma-70_Domain"/>
</dbReference>
<dbReference type="GO" id="GO:0006352">
    <property type="term" value="P:DNA-templated transcription initiation"/>
    <property type="evidence" value="ECO:0007669"/>
    <property type="project" value="InterPro"/>
</dbReference>
<gene>
    <name evidence="4" type="ORF">KSX_60240</name>
</gene>
<name>A0A8J3MVE5_9CHLR</name>
<dbReference type="SUPFAM" id="SSF88946">
    <property type="entry name" value="Sigma2 domain of RNA polymerase sigma factors"/>
    <property type="match status" value="1"/>
</dbReference>
<evidence type="ECO:0000313" key="5">
    <source>
        <dbReference type="Proteomes" id="UP000612362"/>
    </source>
</evidence>
<sequence>MNETFETYRSYLFAIAYRMLGSTMDAEDMVQETYLRYQATPGTILSLKAYLTTIISRLCVDQLQLARRTREQYLGPWLPEPIVTTDAPELVGVEKRVDEYESISLAFLVILEQLQPLERAVFLLREVFEYDYAEIAAILDKSEAACRQSLSRAKKHLVDHRPRFSASPELQRQLLTSFLQAIDAGEMNALIDLLALDVTFWSDSGGKVKGSPTRPVLGSQAVASLFIRKTSTFRGTLPEGARVDLAEANGQPALIIRAGSDAFAVLTIEVVAGRIQTIRIVANPEKLTHV</sequence>
<dbReference type="NCBIfam" id="TIGR02937">
    <property type="entry name" value="sigma70-ECF"/>
    <property type="match status" value="1"/>
</dbReference>
<dbReference type="GO" id="GO:0016987">
    <property type="term" value="F:sigma factor activity"/>
    <property type="evidence" value="ECO:0007669"/>
    <property type="project" value="InterPro"/>
</dbReference>
<feature type="domain" description="RNA polymerase sigma factor 70 region 4 type 2" evidence="3">
    <location>
        <begin position="106"/>
        <end position="157"/>
    </location>
</feature>